<dbReference type="Proteomes" id="UP000279275">
    <property type="component" value="Unassembled WGS sequence"/>
</dbReference>
<protein>
    <submittedName>
        <fullName evidence="4">GNAT family N-acetyltransferase</fullName>
    </submittedName>
</protein>
<evidence type="ECO:0000259" key="3">
    <source>
        <dbReference type="PROSITE" id="PS51186"/>
    </source>
</evidence>
<keyword evidence="2" id="KW-0012">Acyltransferase</keyword>
<dbReference type="InterPro" id="IPR016181">
    <property type="entry name" value="Acyl_CoA_acyltransferase"/>
</dbReference>
<dbReference type="InterPro" id="IPR050832">
    <property type="entry name" value="Bact_Acetyltransf"/>
</dbReference>
<reference evidence="4 5" key="1">
    <citation type="submission" date="2018-10" db="EMBL/GenBank/DDBJ databases">
        <title>Isolation from cow dung.</title>
        <authorList>
            <person name="Ling L."/>
        </authorList>
    </citation>
    <scope>NUCLEOTIDE SEQUENCE [LARGE SCALE GENOMIC DNA]</scope>
    <source>
        <strain evidence="4 5">NEAU-LL90</strain>
    </source>
</reference>
<evidence type="ECO:0000313" key="5">
    <source>
        <dbReference type="Proteomes" id="UP000279275"/>
    </source>
</evidence>
<gene>
    <name evidence="4" type="ORF">EBN03_04540</name>
</gene>
<dbReference type="Gene3D" id="3.40.630.30">
    <property type="match status" value="1"/>
</dbReference>
<organism evidence="4 5">
    <name type="scientific">Nocardia stercoris</name>
    <dbReference type="NCBI Taxonomy" id="2483361"/>
    <lineage>
        <taxon>Bacteria</taxon>
        <taxon>Bacillati</taxon>
        <taxon>Actinomycetota</taxon>
        <taxon>Actinomycetes</taxon>
        <taxon>Mycobacteriales</taxon>
        <taxon>Nocardiaceae</taxon>
        <taxon>Nocardia</taxon>
    </lineage>
</organism>
<dbReference type="AlphaFoldDB" id="A0A3M2LL20"/>
<evidence type="ECO:0000256" key="2">
    <source>
        <dbReference type="ARBA" id="ARBA00023315"/>
    </source>
</evidence>
<dbReference type="GO" id="GO:0016747">
    <property type="term" value="F:acyltransferase activity, transferring groups other than amino-acyl groups"/>
    <property type="evidence" value="ECO:0007669"/>
    <property type="project" value="InterPro"/>
</dbReference>
<dbReference type="InterPro" id="IPR000182">
    <property type="entry name" value="GNAT_dom"/>
</dbReference>
<evidence type="ECO:0000313" key="4">
    <source>
        <dbReference type="EMBL" id="RMI35518.1"/>
    </source>
</evidence>
<sequence length="170" mass="18976">MADQDWQVLPLGAAHTRSLAVCHIECWREAHWHLVPRHLMDAFDVDRRAAQWERQRVRGLSTTVVAVATGTTEVIGFADAGAPRDLPAAATAELCGLYVRAAWYGTGLARELLDTVLDPATDTSLWVFDDNPRAQAFYRKSGFRPDGTRRPEPFTLAPEIRMIRPGTPPR</sequence>
<dbReference type="PROSITE" id="PS51186">
    <property type="entry name" value="GNAT"/>
    <property type="match status" value="1"/>
</dbReference>
<dbReference type="CDD" id="cd04301">
    <property type="entry name" value="NAT_SF"/>
    <property type="match status" value="1"/>
</dbReference>
<dbReference type="Pfam" id="PF00583">
    <property type="entry name" value="Acetyltransf_1"/>
    <property type="match status" value="1"/>
</dbReference>
<feature type="domain" description="N-acetyltransferase" evidence="3">
    <location>
        <begin position="22"/>
        <end position="167"/>
    </location>
</feature>
<dbReference type="OrthoDB" id="5243635at2"/>
<dbReference type="PANTHER" id="PTHR43877">
    <property type="entry name" value="AMINOALKYLPHOSPHONATE N-ACETYLTRANSFERASE-RELATED-RELATED"/>
    <property type="match status" value="1"/>
</dbReference>
<accession>A0A3M2LL20</accession>
<name>A0A3M2LL20_9NOCA</name>
<comment type="caution">
    <text evidence="4">The sequence shown here is derived from an EMBL/GenBank/DDBJ whole genome shotgun (WGS) entry which is preliminary data.</text>
</comment>
<evidence type="ECO:0000256" key="1">
    <source>
        <dbReference type="ARBA" id="ARBA00022679"/>
    </source>
</evidence>
<dbReference type="EMBL" id="RFFH01000001">
    <property type="protein sequence ID" value="RMI35518.1"/>
    <property type="molecule type" value="Genomic_DNA"/>
</dbReference>
<dbReference type="SUPFAM" id="SSF55729">
    <property type="entry name" value="Acyl-CoA N-acyltransferases (Nat)"/>
    <property type="match status" value="1"/>
</dbReference>
<keyword evidence="5" id="KW-1185">Reference proteome</keyword>
<dbReference type="RefSeq" id="WP_122186495.1">
    <property type="nucleotide sequence ID" value="NZ_RFFH01000001.1"/>
</dbReference>
<proteinExistence type="predicted"/>
<keyword evidence="1 4" id="KW-0808">Transferase</keyword>